<dbReference type="PANTHER" id="PTHR10891">
    <property type="entry name" value="EF-HAND CALCIUM-BINDING DOMAIN CONTAINING PROTEIN"/>
    <property type="match status" value="1"/>
</dbReference>
<organism evidence="6 7">
    <name type="scientific">Arachis hypogaea</name>
    <name type="common">Peanut</name>
    <dbReference type="NCBI Taxonomy" id="3818"/>
    <lineage>
        <taxon>Eukaryota</taxon>
        <taxon>Viridiplantae</taxon>
        <taxon>Streptophyta</taxon>
        <taxon>Embryophyta</taxon>
        <taxon>Tracheophyta</taxon>
        <taxon>Spermatophyta</taxon>
        <taxon>Magnoliopsida</taxon>
        <taxon>eudicotyledons</taxon>
        <taxon>Gunneridae</taxon>
        <taxon>Pentapetalae</taxon>
        <taxon>rosids</taxon>
        <taxon>fabids</taxon>
        <taxon>Fabales</taxon>
        <taxon>Fabaceae</taxon>
        <taxon>Papilionoideae</taxon>
        <taxon>50 kb inversion clade</taxon>
        <taxon>dalbergioids sensu lato</taxon>
        <taxon>Dalbergieae</taxon>
        <taxon>Pterocarpus clade</taxon>
        <taxon>Arachis</taxon>
    </lineage>
</organism>
<evidence type="ECO:0000256" key="1">
    <source>
        <dbReference type="ARBA" id="ARBA00003291"/>
    </source>
</evidence>
<dbReference type="CDD" id="cd00051">
    <property type="entry name" value="EFh"/>
    <property type="match status" value="2"/>
</dbReference>
<dbReference type="SMR" id="A0A445DNM2"/>
<dbReference type="InterPro" id="IPR011992">
    <property type="entry name" value="EF-hand-dom_pair"/>
</dbReference>
<keyword evidence="4" id="KW-0106">Calcium</keyword>
<feature type="domain" description="EF-hand" evidence="5">
    <location>
        <begin position="193"/>
        <end position="228"/>
    </location>
</feature>
<name>A0A445DNM2_ARAHY</name>
<dbReference type="OrthoDB" id="26525at2759"/>
<dbReference type="InterPro" id="IPR039647">
    <property type="entry name" value="EF_hand_pair_protein_CML-like"/>
</dbReference>
<evidence type="ECO:0000313" key="6">
    <source>
        <dbReference type="EMBL" id="RYR64741.1"/>
    </source>
</evidence>
<evidence type="ECO:0000259" key="5">
    <source>
        <dbReference type="PROSITE" id="PS50222"/>
    </source>
</evidence>
<evidence type="ECO:0000256" key="2">
    <source>
        <dbReference type="ARBA" id="ARBA00022723"/>
    </source>
</evidence>
<dbReference type="GO" id="GO:0005737">
    <property type="term" value="C:cytoplasm"/>
    <property type="evidence" value="ECO:0007669"/>
    <property type="project" value="UniProtKB-ARBA"/>
</dbReference>
<dbReference type="PROSITE" id="PS50222">
    <property type="entry name" value="EF_HAND_2"/>
    <property type="match status" value="4"/>
</dbReference>
<dbReference type="EMBL" id="SDMP01000003">
    <property type="protein sequence ID" value="RYR64741.1"/>
    <property type="molecule type" value="Genomic_DNA"/>
</dbReference>
<evidence type="ECO:0000256" key="3">
    <source>
        <dbReference type="ARBA" id="ARBA00022737"/>
    </source>
</evidence>
<gene>
    <name evidence="6" type="ORF">Ahy_A03g010803</name>
</gene>
<dbReference type="Gramene" id="arahy.Tifrunner.gnm2.ann2.Ah03g534100.1">
    <property type="protein sequence ID" value="arahy.Tifrunner.gnm2.ann2.Ah03g534100.1-CDS-1"/>
    <property type="gene ID" value="arahy.Tifrunner.gnm2.ann2.Ah03g534100"/>
</dbReference>
<dbReference type="GO" id="GO:0043226">
    <property type="term" value="C:organelle"/>
    <property type="evidence" value="ECO:0007669"/>
    <property type="project" value="UniProtKB-ARBA"/>
</dbReference>
<dbReference type="InterPro" id="IPR002048">
    <property type="entry name" value="EF_hand_dom"/>
</dbReference>
<keyword evidence="7" id="KW-1185">Reference proteome</keyword>
<dbReference type="STRING" id="3818.A0A445DNM2"/>
<evidence type="ECO:0000256" key="4">
    <source>
        <dbReference type="ARBA" id="ARBA00022837"/>
    </source>
</evidence>
<dbReference type="Pfam" id="PF13499">
    <property type="entry name" value="EF-hand_7"/>
    <property type="match status" value="2"/>
</dbReference>
<sequence length="240" mass="26734">MTGIMSKEIETPTHSQTPLTFFPISSFLSFPNPTATKSPFIQILIKNKKHRIMGLRSLFNRNKDLIPSSTPSRSTSMSVRSRTRMAAELEQVFHKFDVNGDGKIDASELGAIMGSLGQKATEQELINMLREVDGDGDGYISLQEFIELNTKGVDSDEVLENLKEAFSVFDIDGNGSITAEELNTVMRSLGEECTLAECRRMISGVDSDGDGMIDFEEFRVMMMMGSRHDTTNRVLPDPDY</sequence>
<dbReference type="GO" id="GO:0005509">
    <property type="term" value="F:calcium ion binding"/>
    <property type="evidence" value="ECO:0007669"/>
    <property type="project" value="InterPro"/>
</dbReference>
<feature type="domain" description="EF-hand" evidence="5">
    <location>
        <begin position="84"/>
        <end position="119"/>
    </location>
</feature>
<dbReference type="FunFam" id="1.10.238.10:FF:000178">
    <property type="entry name" value="Calmodulin-2 A"/>
    <property type="match status" value="1"/>
</dbReference>
<keyword evidence="3" id="KW-0677">Repeat</keyword>
<dbReference type="AlphaFoldDB" id="A0A445DNM2"/>
<reference evidence="6 7" key="1">
    <citation type="submission" date="2019-01" db="EMBL/GenBank/DDBJ databases">
        <title>Sequencing of cultivated peanut Arachis hypogaea provides insights into genome evolution and oil improvement.</title>
        <authorList>
            <person name="Chen X."/>
        </authorList>
    </citation>
    <scope>NUCLEOTIDE SEQUENCE [LARGE SCALE GENOMIC DNA]</scope>
    <source>
        <strain evidence="7">cv. Fuhuasheng</strain>
        <tissue evidence="6">Leaves</tissue>
    </source>
</reference>
<dbReference type="SMART" id="SM00054">
    <property type="entry name" value="EFh"/>
    <property type="match status" value="4"/>
</dbReference>
<keyword evidence="2" id="KW-0479">Metal-binding</keyword>
<comment type="function">
    <text evidence="1">Potential calcium sensor.</text>
</comment>
<feature type="domain" description="EF-hand" evidence="5">
    <location>
        <begin position="120"/>
        <end position="155"/>
    </location>
</feature>
<feature type="domain" description="EF-hand" evidence="5">
    <location>
        <begin position="157"/>
        <end position="192"/>
    </location>
</feature>
<dbReference type="FunFam" id="1.10.238.10:FF:000089">
    <property type="entry name" value="calmodulin-like protein 3"/>
    <property type="match status" value="1"/>
</dbReference>
<protein>
    <recommendedName>
        <fullName evidence="5">EF-hand domain-containing protein</fullName>
    </recommendedName>
</protein>
<dbReference type="PROSITE" id="PS00018">
    <property type="entry name" value="EF_HAND_1"/>
    <property type="match status" value="4"/>
</dbReference>
<comment type="caution">
    <text evidence="6">The sequence shown here is derived from an EMBL/GenBank/DDBJ whole genome shotgun (WGS) entry which is preliminary data.</text>
</comment>
<accession>A0A445DNM2</accession>
<dbReference type="Gene3D" id="1.10.238.10">
    <property type="entry name" value="EF-hand"/>
    <property type="match status" value="2"/>
</dbReference>
<evidence type="ECO:0000313" key="7">
    <source>
        <dbReference type="Proteomes" id="UP000289738"/>
    </source>
</evidence>
<dbReference type="Proteomes" id="UP000289738">
    <property type="component" value="Chromosome A03"/>
</dbReference>
<proteinExistence type="predicted"/>
<dbReference type="SUPFAM" id="SSF47473">
    <property type="entry name" value="EF-hand"/>
    <property type="match status" value="1"/>
</dbReference>
<dbReference type="InterPro" id="IPR018247">
    <property type="entry name" value="EF_Hand_1_Ca_BS"/>
</dbReference>